<keyword evidence="1" id="KW-0812">Transmembrane</keyword>
<reference evidence="2 3" key="1">
    <citation type="submission" date="2020-10" db="EMBL/GenBank/DDBJ databases">
        <title>Genome analysis of Massilia species.</title>
        <authorList>
            <person name="Jung D.-H."/>
        </authorList>
    </citation>
    <scope>NUCLEOTIDE SEQUENCE [LARGE SCALE GENOMIC DNA]</scope>
    <source>
        <strain evidence="3">sipir</strain>
    </source>
</reference>
<evidence type="ECO:0000313" key="2">
    <source>
        <dbReference type="EMBL" id="UOD27237.1"/>
    </source>
</evidence>
<keyword evidence="3" id="KW-1185">Reference proteome</keyword>
<name>A0ABY3ZY13_9BURK</name>
<keyword evidence="1" id="KW-0472">Membrane</keyword>
<feature type="transmembrane region" description="Helical" evidence="1">
    <location>
        <begin position="88"/>
        <end position="105"/>
    </location>
</feature>
<feature type="transmembrane region" description="Helical" evidence="1">
    <location>
        <begin position="56"/>
        <end position="76"/>
    </location>
</feature>
<evidence type="ECO:0000313" key="3">
    <source>
        <dbReference type="Proteomes" id="UP000831532"/>
    </source>
</evidence>
<dbReference type="Proteomes" id="UP000831532">
    <property type="component" value="Chromosome"/>
</dbReference>
<organism evidence="2 3">
    <name type="scientific">Massilia violaceinigra</name>
    <dbReference type="NCBI Taxonomy" id="2045208"/>
    <lineage>
        <taxon>Bacteria</taxon>
        <taxon>Pseudomonadati</taxon>
        <taxon>Pseudomonadota</taxon>
        <taxon>Betaproteobacteria</taxon>
        <taxon>Burkholderiales</taxon>
        <taxon>Oxalobacteraceae</taxon>
        <taxon>Telluria group</taxon>
        <taxon>Massilia</taxon>
    </lineage>
</organism>
<keyword evidence="1" id="KW-1133">Transmembrane helix</keyword>
<feature type="transmembrane region" description="Helical" evidence="1">
    <location>
        <begin position="111"/>
        <end position="128"/>
    </location>
</feature>
<sequence length="154" mass="16699">MIISSSAWPMQKTNGKTMTAQRTFLYGGILAAGLCMSLPASAVIMDGKAVEDAARLIGVGIPFFACLVGLGFYLYFSRRPMRDKMTMLAIYNLLALILALIILQGELGWSWLAVWIAPLVMVIGYAAFHPLEPKSGSAAEPDPLDATPRKLFSD</sequence>
<dbReference type="RefSeq" id="WP_243488508.1">
    <property type="nucleotide sequence ID" value="NZ_CP063361.1"/>
</dbReference>
<evidence type="ECO:0000256" key="1">
    <source>
        <dbReference type="SAM" id="Phobius"/>
    </source>
</evidence>
<gene>
    <name evidence="2" type="ORF">INH39_17010</name>
</gene>
<proteinExistence type="predicted"/>
<feature type="transmembrane region" description="Helical" evidence="1">
    <location>
        <begin position="24"/>
        <end position="44"/>
    </location>
</feature>
<protein>
    <submittedName>
        <fullName evidence="2">Uncharacterized protein</fullName>
    </submittedName>
</protein>
<dbReference type="EMBL" id="CP063361">
    <property type="protein sequence ID" value="UOD27237.1"/>
    <property type="molecule type" value="Genomic_DNA"/>
</dbReference>
<accession>A0ABY3ZY13</accession>